<keyword evidence="6" id="KW-0030">Aminoacyl-tRNA synthetase</keyword>
<dbReference type="SUPFAM" id="SSF47391">
    <property type="entry name" value="Dimerization-anchoring domain of cAMP-dependent PK regulatory subunit"/>
    <property type="match status" value="1"/>
</dbReference>
<sequence>MDLSHLVAVGLFPAKRQPLSSADLDYFRQHGIDEVLADLVSQLAKQKPADPFGHIADAASKLRKNQGPPAAASKAAASKPAEKPKAEPQVAKAKAPAASTPAAAAPVLSGEQKAQIDAVGEELRALKTKLKSEGLAGKDINGKPEVQALVAKLTQLKEGGDAAPAAKAKAAPAPKEKAKAKAQAKQVATKEDVAAKQQAKGGGLVVKKADSVPDWYAEVIGKGQLIEKYPVKGCFILRPWAYKLWEQIQGWLDSQIKVLGVENCYFPMFIPKCYMEKESDHLDDFAPELAMVTKFGNEEIDEPVAIRPTSETAMYAAYSDWVQSHRDLPLKLNQWCSVVRWEVKQTTPFLRTREFLWQEGHTAFAEKAQAEEEVLQILELYARVYEELLAIPVVRGRKTKAETFPGADYTTTVEAFIPATGRAIQGATSHHLGQNFSKMFGIHFQDPKDPTGTAFEHAYQNSWGLTQRTIGVMVMVHGDDKGLVLPPNVAGYQVVIVPLGIKANSTEEDKKTLAEVSQLYATRLAAAGVRVHLDADNTYSPGWKFNHWEMKGVPLRIELGPLDIKKGEFVMAKRNVLDQKAGKVVGKHDSLESDVKRTLDEIHNELYSKALSERDSRLASINEWKDFSPNLNAGKLVLVPFCGEKDCEEKIKEKSKEEAQEVEVAGGLKMGAKSLCVPIEDSASALCQSRIPVQCRQGQSVFQPEWTTCLGPSQLSNASAGFAWLWI</sequence>
<dbReference type="InterPro" id="IPR016061">
    <property type="entry name" value="Pro-tRNA_ligase_II_C"/>
</dbReference>
<dbReference type="Pfam" id="PF00587">
    <property type="entry name" value="tRNA-synt_2b"/>
    <property type="match status" value="1"/>
</dbReference>
<evidence type="ECO:0000256" key="1">
    <source>
        <dbReference type="ARBA" id="ARBA00012831"/>
    </source>
</evidence>
<dbReference type="InterPro" id="IPR036621">
    <property type="entry name" value="Anticodon-bd_dom_sf"/>
</dbReference>
<dbReference type="PROSITE" id="PS50862">
    <property type="entry name" value="AA_TRNA_LIGASE_II"/>
    <property type="match status" value="1"/>
</dbReference>
<dbReference type="GO" id="GO:0006433">
    <property type="term" value="P:prolyl-tRNA aminoacylation"/>
    <property type="evidence" value="ECO:0007669"/>
    <property type="project" value="InterPro"/>
</dbReference>
<dbReference type="SUPFAM" id="SSF55681">
    <property type="entry name" value="Class II aaRS and biotin synthetases"/>
    <property type="match status" value="1"/>
</dbReference>
<dbReference type="PRINTS" id="PR01046">
    <property type="entry name" value="TRNASYNTHPRO"/>
</dbReference>
<keyword evidence="2" id="KW-0436">Ligase</keyword>
<evidence type="ECO:0000256" key="4">
    <source>
        <dbReference type="ARBA" id="ARBA00022840"/>
    </source>
</evidence>
<comment type="catalytic activity">
    <reaction evidence="8">
        <text>tRNA(Pro) + L-proline + ATP = L-prolyl-tRNA(Pro) + AMP + diphosphate</text>
        <dbReference type="Rhea" id="RHEA:14305"/>
        <dbReference type="Rhea" id="RHEA-COMP:9700"/>
        <dbReference type="Rhea" id="RHEA-COMP:9702"/>
        <dbReference type="ChEBI" id="CHEBI:30616"/>
        <dbReference type="ChEBI" id="CHEBI:33019"/>
        <dbReference type="ChEBI" id="CHEBI:60039"/>
        <dbReference type="ChEBI" id="CHEBI:78442"/>
        <dbReference type="ChEBI" id="CHEBI:78532"/>
        <dbReference type="ChEBI" id="CHEBI:456215"/>
        <dbReference type="EC" id="6.1.1.15"/>
    </reaction>
</comment>
<dbReference type="InterPro" id="IPR033721">
    <property type="entry name" value="ProRS_core_arch_euk"/>
</dbReference>
<protein>
    <recommendedName>
        <fullName evidence="1">proline--tRNA ligase</fullName>
        <ecNumber evidence="1">6.1.1.15</ecNumber>
    </recommendedName>
    <alternativeName>
        <fullName evidence="7">Prolyl-tRNA synthetase</fullName>
    </alternativeName>
</protein>
<dbReference type="OrthoDB" id="1350766at2759"/>
<dbReference type="InterPro" id="IPR002314">
    <property type="entry name" value="aa-tRNA-synt_IIb"/>
</dbReference>
<keyword evidence="12" id="KW-1185">Reference proteome</keyword>
<dbReference type="FunFam" id="3.30.930.10:FF:000007">
    <property type="entry name" value="Bifunctional glutamate/proline--tRNA ligase"/>
    <property type="match status" value="1"/>
</dbReference>
<dbReference type="SMART" id="SM00946">
    <property type="entry name" value="ProRS-C_1"/>
    <property type="match status" value="1"/>
</dbReference>
<dbReference type="InterPro" id="IPR017449">
    <property type="entry name" value="Pro-tRNA_synth_II"/>
</dbReference>
<feature type="region of interest" description="Disordered" evidence="9">
    <location>
        <begin position="61"/>
        <end position="106"/>
    </location>
</feature>
<dbReference type="EMBL" id="CAJNDS010002105">
    <property type="protein sequence ID" value="CAE7330391.1"/>
    <property type="molecule type" value="Genomic_DNA"/>
</dbReference>
<feature type="compositionally biased region" description="Low complexity" evidence="9">
    <location>
        <begin position="87"/>
        <end position="106"/>
    </location>
</feature>
<dbReference type="InterPro" id="IPR004154">
    <property type="entry name" value="Anticodon-bd"/>
</dbReference>
<dbReference type="Gene3D" id="3.30.110.30">
    <property type="entry name" value="C-terminal domain of ProRS"/>
    <property type="match status" value="1"/>
</dbReference>
<dbReference type="GO" id="GO:0005737">
    <property type="term" value="C:cytoplasm"/>
    <property type="evidence" value="ECO:0007669"/>
    <property type="project" value="InterPro"/>
</dbReference>
<dbReference type="SUPFAM" id="SSF64586">
    <property type="entry name" value="C-terminal domain of ProRS"/>
    <property type="match status" value="1"/>
</dbReference>
<feature type="domain" description="Aminoacyl-transfer RNA synthetases class-II family profile" evidence="10">
    <location>
        <begin position="242"/>
        <end position="486"/>
    </location>
</feature>
<name>A0A812NWT7_9DINO</name>
<evidence type="ECO:0000256" key="8">
    <source>
        <dbReference type="ARBA" id="ARBA00047671"/>
    </source>
</evidence>
<keyword evidence="5" id="KW-0648">Protein biosynthesis</keyword>
<accession>A0A812NWT7</accession>
<dbReference type="PANTHER" id="PTHR43382:SF2">
    <property type="entry name" value="BIFUNCTIONAL GLUTAMATE_PROLINE--TRNA LIGASE"/>
    <property type="match status" value="1"/>
</dbReference>
<dbReference type="GO" id="GO:0017101">
    <property type="term" value="C:aminoacyl-tRNA synthetase multienzyme complex"/>
    <property type="evidence" value="ECO:0007669"/>
    <property type="project" value="TreeGrafter"/>
</dbReference>
<comment type="caution">
    <text evidence="11">The sequence shown here is derived from an EMBL/GenBank/DDBJ whole genome shotgun (WGS) entry which is preliminary data.</text>
</comment>
<evidence type="ECO:0000313" key="12">
    <source>
        <dbReference type="Proteomes" id="UP000604046"/>
    </source>
</evidence>
<dbReference type="FunFam" id="3.40.50.800:FF:000005">
    <property type="entry name" value="bifunctional glutamate/proline--tRNA ligase"/>
    <property type="match status" value="1"/>
</dbReference>
<keyword evidence="4" id="KW-0067">ATP-binding</keyword>
<evidence type="ECO:0000256" key="9">
    <source>
        <dbReference type="SAM" id="MobiDB-lite"/>
    </source>
</evidence>
<evidence type="ECO:0000256" key="5">
    <source>
        <dbReference type="ARBA" id="ARBA00022917"/>
    </source>
</evidence>
<proteinExistence type="inferred from homology"/>
<dbReference type="InterPro" id="IPR045864">
    <property type="entry name" value="aa-tRNA-synth_II/BPL/LPL"/>
</dbReference>
<evidence type="ECO:0000256" key="2">
    <source>
        <dbReference type="ARBA" id="ARBA00022598"/>
    </source>
</evidence>
<dbReference type="Gene3D" id="3.30.930.10">
    <property type="entry name" value="Bira Bifunctional Protein, Domain 2"/>
    <property type="match status" value="1"/>
</dbReference>
<dbReference type="CDD" id="cd00778">
    <property type="entry name" value="ProRS_core_arch_euk"/>
    <property type="match status" value="1"/>
</dbReference>
<organism evidence="11 12">
    <name type="scientific">Symbiodinium natans</name>
    <dbReference type="NCBI Taxonomy" id="878477"/>
    <lineage>
        <taxon>Eukaryota</taxon>
        <taxon>Sar</taxon>
        <taxon>Alveolata</taxon>
        <taxon>Dinophyceae</taxon>
        <taxon>Suessiales</taxon>
        <taxon>Symbiodiniaceae</taxon>
        <taxon>Symbiodinium</taxon>
    </lineage>
</organism>
<dbReference type="InterPro" id="IPR002316">
    <property type="entry name" value="Pro-tRNA-ligase_IIa"/>
</dbReference>
<dbReference type="NCBIfam" id="TIGR00408">
    <property type="entry name" value="proS_fam_I"/>
    <property type="match status" value="1"/>
</dbReference>
<feature type="compositionally biased region" description="Low complexity" evidence="9">
    <location>
        <begin position="68"/>
        <end position="79"/>
    </location>
</feature>
<dbReference type="Gene3D" id="3.40.50.800">
    <property type="entry name" value="Anticodon-binding domain"/>
    <property type="match status" value="1"/>
</dbReference>
<reference evidence="11" key="1">
    <citation type="submission" date="2021-02" db="EMBL/GenBank/DDBJ databases">
        <authorList>
            <person name="Dougan E. K."/>
            <person name="Rhodes N."/>
            <person name="Thang M."/>
            <person name="Chan C."/>
        </authorList>
    </citation>
    <scope>NUCLEOTIDE SEQUENCE</scope>
</reference>
<gene>
    <name evidence="11" type="primary">Eprs1</name>
    <name evidence="11" type="ORF">SNAT2548_LOCUS17293</name>
</gene>
<evidence type="ECO:0000256" key="3">
    <source>
        <dbReference type="ARBA" id="ARBA00022741"/>
    </source>
</evidence>
<evidence type="ECO:0000256" key="7">
    <source>
        <dbReference type="ARBA" id="ARBA00029731"/>
    </source>
</evidence>
<dbReference type="Pfam" id="PF03129">
    <property type="entry name" value="HGTP_anticodon"/>
    <property type="match status" value="1"/>
</dbReference>
<dbReference type="Proteomes" id="UP000604046">
    <property type="component" value="Unassembled WGS sequence"/>
</dbReference>
<dbReference type="GO" id="GO:0005524">
    <property type="term" value="F:ATP binding"/>
    <property type="evidence" value="ECO:0007669"/>
    <property type="project" value="UniProtKB-KW"/>
</dbReference>
<evidence type="ECO:0000259" key="10">
    <source>
        <dbReference type="PROSITE" id="PS50862"/>
    </source>
</evidence>
<dbReference type="Pfam" id="PF09180">
    <property type="entry name" value="ProRS-C_1"/>
    <property type="match status" value="1"/>
</dbReference>
<dbReference type="HAMAP" id="MF_01571">
    <property type="entry name" value="Pro_tRNA_synth_type3"/>
    <property type="match status" value="1"/>
</dbReference>
<dbReference type="SUPFAM" id="SSF52954">
    <property type="entry name" value="Class II aaRS ABD-related"/>
    <property type="match status" value="1"/>
</dbReference>
<dbReference type="InterPro" id="IPR004499">
    <property type="entry name" value="Pro-tRNA-ligase_IIa_arc-type"/>
</dbReference>
<dbReference type="EC" id="6.1.1.15" evidence="1"/>
<dbReference type="AlphaFoldDB" id="A0A812NWT7"/>
<evidence type="ECO:0000313" key="11">
    <source>
        <dbReference type="EMBL" id="CAE7330391.1"/>
    </source>
</evidence>
<keyword evidence="3" id="KW-0547">Nucleotide-binding</keyword>
<dbReference type="CDD" id="cd22961">
    <property type="entry name" value="DD_TEX55-like"/>
    <property type="match status" value="1"/>
</dbReference>
<evidence type="ECO:0000256" key="6">
    <source>
        <dbReference type="ARBA" id="ARBA00023146"/>
    </source>
</evidence>
<dbReference type="GO" id="GO:0004827">
    <property type="term" value="F:proline-tRNA ligase activity"/>
    <property type="evidence" value="ECO:0007669"/>
    <property type="project" value="UniProtKB-EC"/>
</dbReference>
<dbReference type="PANTHER" id="PTHR43382">
    <property type="entry name" value="PROLYL-TRNA SYNTHETASE"/>
    <property type="match status" value="1"/>
</dbReference>
<dbReference type="InterPro" id="IPR006195">
    <property type="entry name" value="aa-tRNA-synth_II"/>
</dbReference>